<comment type="caution">
    <text evidence="1">The sequence shown here is derived from an EMBL/GenBank/DDBJ whole genome shotgun (WGS) entry which is preliminary data.</text>
</comment>
<sequence length="290" mass="33119">MEIDMEVVKRSIQAIGQIALKIGKISKKTVDVLYDLFINRAEYVINQLVIVLQYILRRYNKSFLTTIITIVSDLSIDDLDDSEALSSYIWIIGEYCKEIPHLEDRLTTLVSQFLDSEPNVQSSLLTTIVKVNLTKPSPVTKKLLQQVLNEATEEIENADVRDKAYIYWRILSTDNQKLQRKIVLATPPILTSTIDNFNPILLKELIGELGNLSSVYYKPASTFDIDTENINKNSKLQNKKLEDLQQLAKNEIVGNAIKAENLLDFDDDVEEEIGSLHNHNKTKTMLFLIF</sequence>
<protein>
    <submittedName>
        <fullName evidence="1">Unnamed protein product</fullName>
    </submittedName>
</protein>
<evidence type="ECO:0000313" key="1">
    <source>
        <dbReference type="EMBL" id="GMF03462.1"/>
    </source>
</evidence>
<evidence type="ECO:0000313" key="2">
    <source>
        <dbReference type="Proteomes" id="UP001165101"/>
    </source>
</evidence>
<gene>
    <name evidence="1" type="ORF">Cboi01_000631300</name>
</gene>
<dbReference type="EMBL" id="BSXV01006188">
    <property type="protein sequence ID" value="GMF03462.1"/>
    <property type="molecule type" value="Genomic_DNA"/>
</dbReference>
<reference evidence="1" key="1">
    <citation type="submission" date="2023-04" db="EMBL/GenBank/DDBJ databases">
        <title>Candida boidinii NBRC 1967.</title>
        <authorList>
            <person name="Ichikawa N."/>
            <person name="Sato H."/>
            <person name="Tonouchi N."/>
        </authorList>
    </citation>
    <scope>NUCLEOTIDE SEQUENCE</scope>
    <source>
        <strain evidence="1">NBRC 1967</strain>
    </source>
</reference>
<accession>A0ACB5U851</accession>
<organism evidence="1 2">
    <name type="scientific">Candida boidinii</name>
    <name type="common">Yeast</name>
    <dbReference type="NCBI Taxonomy" id="5477"/>
    <lineage>
        <taxon>Eukaryota</taxon>
        <taxon>Fungi</taxon>
        <taxon>Dikarya</taxon>
        <taxon>Ascomycota</taxon>
        <taxon>Saccharomycotina</taxon>
        <taxon>Pichiomycetes</taxon>
        <taxon>Pichiales</taxon>
        <taxon>Pichiaceae</taxon>
        <taxon>Ogataea</taxon>
        <taxon>Ogataea/Candida clade</taxon>
    </lineage>
</organism>
<name>A0ACB5U851_CANBO</name>
<keyword evidence="2" id="KW-1185">Reference proteome</keyword>
<dbReference type="Proteomes" id="UP001165101">
    <property type="component" value="Unassembled WGS sequence"/>
</dbReference>
<proteinExistence type="predicted"/>